<keyword evidence="2" id="KW-0813">Transport</keyword>
<feature type="transmembrane region" description="Helical" evidence="3">
    <location>
        <begin position="147"/>
        <end position="168"/>
    </location>
</feature>
<evidence type="ECO:0000256" key="2">
    <source>
        <dbReference type="PIRNR" id="PIRNR016661"/>
    </source>
</evidence>
<feature type="transmembrane region" description="Helical" evidence="3">
    <location>
        <begin position="109"/>
        <end position="126"/>
    </location>
</feature>
<evidence type="ECO:0000313" key="5">
    <source>
        <dbReference type="Proteomes" id="UP000216725"/>
    </source>
</evidence>
<dbReference type="GO" id="GO:0015225">
    <property type="term" value="F:biotin transmembrane transporter activity"/>
    <property type="evidence" value="ECO:0007669"/>
    <property type="project" value="UniProtKB-UniRule"/>
</dbReference>
<keyword evidence="3" id="KW-0812">Transmembrane</keyword>
<dbReference type="RefSeq" id="WP_094660112.1">
    <property type="nucleotide sequence ID" value="NZ_MWWR01000003.1"/>
</dbReference>
<reference evidence="4 5" key="1">
    <citation type="journal article" date="2017" name="BMC Genomics">
        <title>Comparative genomic and phylogenomic analyses of the Bifidobacteriaceae family.</title>
        <authorList>
            <person name="Lugli G.A."/>
            <person name="Milani C."/>
            <person name="Turroni F."/>
            <person name="Duranti S."/>
            <person name="Mancabelli L."/>
            <person name="Mangifesta M."/>
            <person name="Ferrario C."/>
            <person name="Modesto M."/>
            <person name="Mattarelli P."/>
            <person name="Jiri K."/>
            <person name="van Sinderen D."/>
            <person name="Ventura M."/>
        </authorList>
    </citation>
    <scope>NUCLEOTIDE SEQUENCE [LARGE SCALE GENOMIC DNA]</scope>
    <source>
        <strain evidence="4 5">DSM 24742</strain>
    </source>
</reference>
<feature type="transmembrane region" description="Helical" evidence="3">
    <location>
        <begin position="82"/>
        <end position="103"/>
    </location>
</feature>
<dbReference type="EMBL" id="MWWR01000003">
    <property type="protein sequence ID" value="OZG52577.1"/>
    <property type="molecule type" value="Genomic_DNA"/>
</dbReference>
<organism evidence="4 5">
    <name type="scientific">Pseudoscardovia radai</name>
    <dbReference type="NCBI Taxonomy" id="987066"/>
    <lineage>
        <taxon>Bacteria</taxon>
        <taxon>Bacillati</taxon>
        <taxon>Actinomycetota</taxon>
        <taxon>Actinomycetes</taxon>
        <taxon>Bifidobacteriales</taxon>
        <taxon>Bifidobacteriaceae</taxon>
        <taxon>Pseudoscardovia</taxon>
    </lineage>
</organism>
<comment type="similarity">
    <text evidence="1 2">Belongs to the BioY family.</text>
</comment>
<keyword evidence="2" id="KW-1003">Cell membrane</keyword>
<dbReference type="InterPro" id="IPR003784">
    <property type="entry name" value="BioY"/>
</dbReference>
<sequence>MSAPIRSDAASATETAALTHSTASHRAATALRIIALAVLMCAAAGVGRIPVPGTVVGITLQTFVLMIAGLTMSPVEAGAGALLYLVIGACGAPVFSGGASTAALIGPSAGFLFGFVPAIIVTALLAPSADSRRSLRRPLWLDTLRSLVACTLGCILVPFAVGVTVQSLVTGVDIRALAAASSVFFVGDIIKAVTATLLVTGARTARK</sequence>
<keyword evidence="5" id="KW-1185">Reference proteome</keyword>
<protein>
    <recommendedName>
        <fullName evidence="2">Biotin transporter</fullName>
    </recommendedName>
</protein>
<dbReference type="PANTHER" id="PTHR34295:SF1">
    <property type="entry name" value="BIOTIN TRANSPORTER BIOY"/>
    <property type="match status" value="1"/>
</dbReference>
<dbReference type="PANTHER" id="PTHR34295">
    <property type="entry name" value="BIOTIN TRANSPORTER BIOY"/>
    <property type="match status" value="1"/>
</dbReference>
<dbReference type="GO" id="GO:0005886">
    <property type="term" value="C:plasma membrane"/>
    <property type="evidence" value="ECO:0007669"/>
    <property type="project" value="UniProtKB-SubCell"/>
</dbReference>
<comment type="caution">
    <text evidence="4">The sequence shown here is derived from an EMBL/GenBank/DDBJ whole genome shotgun (WGS) entry which is preliminary data.</text>
</comment>
<dbReference type="Gene3D" id="1.10.1760.20">
    <property type="match status" value="1"/>
</dbReference>
<feature type="transmembrane region" description="Helical" evidence="3">
    <location>
        <begin position="174"/>
        <end position="199"/>
    </location>
</feature>
<keyword evidence="2 3" id="KW-0472">Membrane</keyword>
<comment type="subcellular location">
    <subcellularLocation>
        <location evidence="2">Cell membrane</location>
        <topology evidence="2">Multi-pass membrane protein</topology>
    </subcellularLocation>
</comment>
<dbReference type="AlphaFoldDB" id="A0A261F0E5"/>
<evidence type="ECO:0000256" key="1">
    <source>
        <dbReference type="ARBA" id="ARBA00010692"/>
    </source>
</evidence>
<evidence type="ECO:0000313" key="4">
    <source>
        <dbReference type="EMBL" id="OZG52577.1"/>
    </source>
</evidence>
<keyword evidence="3" id="KW-1133">Transmembrane helix</keyword>
<feature type="transmembrane region" description="Helical" evidence="3">
    <location>
        <begin position="30"/>
        <end position="49"/>
    </location>
</feature>
<proteinExistence type="inferred from homology"/>
<dbReference type="Proteomes" id="UP000216725">
    <property type="component" value="Unassembled WGS sequence"/>
</dbReference>
<gene>
    <name evidence="4" type="ORF">PSRA_0309</name>
</gene>
<dbReference type="Pfam" id="PF02632">
    <property type="entry name" value="BioY"/>
    <property type="match status" value="1"/>
</dbReference>
<accession>A0A261F0E5</accession>
<evidence type="ECO:0000256" key="3">
    <source>
        <dbReference type="SAM" id="Phobius"/>
    </source>
</evidence>
<feature type="transmembrane region" description="Helical" evidence="3">
    <location>
        <begin position="55"/>
        <end position="75"/>
    </location>
</feature>
<dbReference type="PIRSF" id="PIRSF016661">
    <property type="entry name" value="BioY"/>
    <property type="match status" value="1"/>
</dbReference>
<name>A0A261F0E5_9BIFI</name>
<dbReference type="OrthoDB" id="9803495at2"/>